<dbReference type="Pfam" id="PF04304">
    <property type="entry name" value="DUF454"/>
    <property type="match status" value="1"/>
</dbReference>
<evidence type="ECO:0000256" key="1">
    <source>
        <dbReference type="PIRNR" id="PIRNR016789"/>
    </source>
</evidence>
<evidence type="ECO:0000313" key="4">
    <source>
        <dbReference type="Proteomes" id="UP000504724"/>
    </source>
</evidence>
<name>A0A7D4NLB0_9GAMM</name>
<comment type="subcellular location">
    <subcellularLocation>
        <location evidence="1">Cell inner membrane</location>
        <topology evidence="1">Multi-pass membrane protein</topology>
    </subcellularLocation>
</comment>
<gene>
    <name evidence="3" type="ORF">HQN79_10710</name>
</gene>
<keyword evidence="2" id="KW-1133">Transmembrane helix</keyword>
<dbReference type="Proteomes" id="UP000504724">
    <property type="component" value="Chromosome"/>
</dbReference>
<dbReference type="KEGG" id="txa:HQN79_10710"/>
<evidence type="ECO:0000256" key="2">
    <source>
        <dbReference type="SAM" id="Phobius"/>
    </source>
</evidence>
<evidence type="ECO:0000313" key="3">
    <source>
        <dbReference type="EMBL" id="QKI90009.1"/>
    </source>
</evidence>
<dbReference type="RefSeq" id="WP_173286375.1">
    <property type="nucleotide sequence ID" value="NZ_CP054020.1"/>
</dbReference>
<reference evidence="3 4" key="1">
    <citation type="submission" date="2020-05" db="EMBL/GenBank/DDBJ databases">
        <title>Thiomicrorhabdus sediminis sp.nov. and Thiomicrorhabdus xiamenensis sp.nov., novel sulfur-oxidizing bacteria isolated from coastal sediment.</title>
        <authorList>
            <person name="Liu X."/>
        </authorList>
    </citation>
    <scope>NUCLEOTIDE SEQUENCE [LARGE SCALE GENOMIC DNA]</scope>
    <source>
        <strain evidence="3 4">G2</strain>
    </source>
</reference>
<feature type="transmembrane region" description="Helical" evidence="2">
    <location>
        <begin position="77"/>
        <end position="93"/>
    </location>
</feature>
<dbReference type="PANTHER" id="PTHR35813">
    <property type="entry name" value="INNER MEMBRANE PROTEIN YBAN"/>
    <property type="match status" value="1"/>
</dbReference>
<dbReference type="GO" id="GO:0005886">
    <property type="term" value="C:plasma membrane"/>
    <property type="evidence" value="ECO:0007669"/>
    <property type="project" value="UniProtKB-SubCell"/>
</dbReference>
<accession>A0A7D4NLB0</accession>
<dbReference type="PANTHER" id="PTHR35813:SF1">
    <property type="entry name" value="INNER MEMBRANE PROTEIN YBAN"/>
    <property type="match status" value="1"/>
</dbReference>
<feature type="transmembrane region" description="Helical" evidence="2">
    <location>
        <begin position="100"/>
        <end position="117"/>
    </location>
</feature>
<keyword evidence="4" id="KW-1185">Reference proteome</keyword>
<sequence length="130" mass="14796">MKKPLCFTLGSLAFSLGFVGIFLPLLPTTPFMILAAGCFAKSSPRFHQALINNRWIGADLQRWEREGTMSRATKKRATWVILATFSLSIVVLYDRHWLQLMLLALAVVLLFFLWRVPENKPSVNSLSNRD</sequence>
<proteinExistence type="predicted"/>
<dbReference type="EMBL" id="CP054020">
    <property type="protein sequence ID" value="QKI90009.1"/>
    <property type="molecule type" value="Genomic_DNA"/>
</dbReference>
<keyword evidence="2" id="KW-0812">Transmembrane</keyword>
<dbReference type="PIRSF" id="PIRSF016789">
    <property type="entry name" value="DUF454"/>
    <property type="match status" value="1"/>
</dbReference>
<organism evidence="3 4">
    <name type="scientific">Thiomicrorhabdus xiamenensis</name>
    <dbReference type="NCBI Taxonomy" id="2739063"/>
    <lineage>
        <taxon>Bacteria</taxon>
        <taxon>Pseudomonadati</taxon>
        <taxon>Pseudomonadota</taxon>
        <taxon>Gammaproteobacteria</taxon>
        <taxon>Thiotrichales</taxon>
        <taxon>Piscirickettsiaceae</taxon>
        <taxon>Thiomicrorhabdus</taxon>
    </lineage>
</organism>
<keyword evidence="1" id="KW-1003">Cell membrane</keyword>
<keyword evidence="1 2" id="KW-0472">Membrane</keyword>
<protein>
    <recommendedName>
        <fullName evidence="1">Inner membrane protein</fullName>
    </recommendedName>
</protein>
<dbReference type="InterPro" id="IPR007401">
    <property type="entry name" value="DUF454"/>
</dbReference>
<keyword evidence="1" id="KW-0997">Cell inner membrane</keyword>
<dbReference type="AlphaFoldDB" id="A0A7D4NLB0"/>